<proteinExistence type="inferred from homology"/>
<evidence type="ECO:0000256" key="1">
    <source>
        <dbReference type="ARBA" id="ARBA00009437"/>
    </source>
</evidence>
<dbReference type="GO" id="GO:0003700">
    <property type="term" value="F:DNA-binding transcription factor activity"/>
    <property type="evidence" value="ECO:0007669"/>
    <property type="project" value="InterPro"/>
</dbReference>
<dbReference type="Gene3D" id="1.10.10.10">
    <property type="entry name" value="Winged helix-like DNA-binding domain superfamily/Winged helix DNA-binding domain"/>
    <property type="match status" value="1"/>
</dbReference>
<dbReference type="PANTHER" id="PTHR30126">
    <property type="entry name" value="HTH-TYPE TRANSCRIPTIONAL REGULATOR"/>
    <property type="match status" value="1"/>
</dbReference>
<gene>
    <name evidence="6" type="ORF">C0081_06950</name>
</gene>
<evidence type="ECO:0000256" key="4">
    <source>
        <dbReference type="ARBA" id="ARBA00023163"/>
    </source>
</evidence>
<dbReference type="GO" id="GO:0000976">
    <property type="term" value="F:transcription cis-regulatory region binding"/>
    <property type="evidence" value="ECO:0007669"/>
    <property type="project" value="TreeGrafter"/>
</dbReference>
<evidence type="ECO:0000256" key="2">
    <source>
        <dbReference type="ARBA" id="ARBA00023015"/>
    </source>
</evidence>
<dbReference type="InterPro" id="IPR036390">
    <property type="entry name" value="WH_DNA-bd_sf"/>
</dbReference>
<dbReference type="Pfam" id="PF00126">
    <property type="entry name" value="HTH_1"/>
    <property type="match status" value="1"/>
</dbReference>
<dbReference type="CDD" id="cd08420">
    <property type="entry name" value="PBP2_CysL_like"/>
    <property type="match status" value="1"/>
</dbReference>
<keyword evidence="3" id="KW-0238">DNA-binding</keyword>
<dbReference type="SUPFAM" id="SSF46785">
    <property type="entry name" value="Winged helix' DNA-binding domain"/>
    <property type="match status" value="1"/>
</dbReference>
<feature type="domain" description="HTH lysR-type" evidence="5">
    <location>
        <begin position="2"/>
        <end position="59"/>
    </location>
</feature>
<dbReference type="InterPro" id="IPR000847">
    <property type="entry name" value="LysR_HTH_N"/>
</dbReference>
<dbReference type="AlphaFoldDB" id="A0A2N5XU47"/>
<dbReference type="Proteomes" id="UP000234881">
    <property type="component" value="Unassembled WGS sequence"/>
</dbReference>
<evidence type="ECO:0000313" key="6">
    <source>
        <dbReference type="EMBL" id="PLW78000.1"/>
    </source>
</evidence>
<comment type="caution">
    <text evidence="6">The sequence shown here is derived from an EMBL/GenBank/DDBJ whole genome shotgun (WGS) entry which is preliminary data.</text>
</comment>
<dbReference type="PANTHER" id="PTHR30126:SF94">
    <property type="entry name" value="LYSR FAMILY TRANSCRIPTIONAL REGULATOR"/>
    <property type="match status" value="1"/>
</dbReference>
<dbReference type="PROSITE" id="PS50931">
    <property type="entry name" value="HTH_LYSR"/>
    <property type="match status" value="1"/>
</dbReference>
<dbReference type="InterPro" id="IPR005119">
    <property type="entry name" value="LysR_subst-bd"/>
</dbReference>
<dbReference type="Gene3D" id="3.40.190.290">
    <property type="match status" value="1"/>
</dbReference>
<dbReference type="SUPFAM" id="SSF53850">
    <property type="entry name" value="Periplasmic binding protein-like II"/>
    <property type="match status" value="1"/>
</dbReference>
<organism evidence="6 7">
    <name type="scientific">Cohaesibacter celericrescens</name>
    <dbReference type="NCBI Taxonomy" id="2067669"/>
    <lineage>
        <taxon>Bacteria</taxon>
        <taxon>Pseudomonadati</taxon>
        <taxon>Pseudomonadota</taxon>
        <taxon>Alphaproteobacteria</taxon>
        <taxon>Hyphomicrobiales</taxon>
        <taxon>Cohaesibacteraceae</taxon>
    </lineage>
</organism>
<reference evidence="6 7" key="1">
    <citation type="submission" date="2018-01" db="EMBL/GenBank/DDBJ databases">
        <title>The draft genome sequence of Cohaesibacter sp. H1304.</title>
        <authorList>
            <person name="Wang N.-N."/>
            <person name="Du Z.-J."/>
        </authorList>
    </citation>
    <scope>NUCLEOTIDE SEQUENCE [LARGE SCALE GENOMIC DNA]</scope>
    <source>
        <strain evidence="6 7">H1304</strain>
    </source>
</reference>
<keyword evidence="4" id="KW-0804">Transcription</keyword>
<dbReference type="OrthoDB" id="9808620at2"/>
<sequence>MPSIQQLRVFAAVARYENLGDASQDVCLSKGAVSQSLGELEKRLGTPLFDRVHPRLKLNDQGRQLQVLAEDILDRMQDIRHLFDQGGEPVGALRIGASQTIGNYLLPRLLSGVSGLEAKVQIHNTYDLCEMLSRFELDLALIEGQSHHADLTTEIWREDEMLLVVPPDHALVRKGACHLSDLSNYNWVLREAHSGSREQFDQKIAPHIGTVGRIMELNTLEAVMLSVEQGLGLTFVSKLAVEDRLQQNRLAHVALNQRYTRSLMFVWHRQKFHSALQRHFISYVRQH</sequence>
<accession>A0A2N5XU47</accession>
<dbReference type="InterPro" id="IPR036388">
    <property type="entry name" value="WH-like_DNA-bd_sf"/>
</dbReference>
<keyword evidence="2" id="KW-0805">Transcription regulation</keyword>
<evidence type="ECO:0000313" key="7">
    <source>
        <dbReference type="Proteomes" id="UP000234881"/>
    </source>
</evidence>
<protein>
    <submittedName>
        <fullName evidence="6">LysR family transcriptional regulator</fullName>
    </submittedName>
</protein>
<evidence type="ECO:0000256" key="3">
    <source>
        <dbReference type="ARBA" id="ARBA00023125"/>
    </source>
</evidence>
<evidence type="ECO:0000259" key="5">
    <source>
        <dbReference type="PROSITE" id="PS50931"/>
    </source>
</evidence>
<keyword evidence="7" id="KW-1185">Reference proteome</keyword>
<comment type="similarity">
    <text evidence="1">Belongs to the LysR transcriptional regulatory family.</text>
</comment>
<dbReference type="RefSeq" id="WP_101533090.1">
    <property type="nucleotide sequence ID" value="NZ_PKUQ01000012.1"/>
</dbReference>
<dbReference type="EMBL" id="PKUQ01000012">
    <property type="protein sequence ID" value="PLW78000.1"/>
    <property type="molecule type" value="Genomic_DNA"/>
</dbReference>
<name>A0A2N5XU47_9HYPH</name>
<dbReference type="Pfam" id="PF03466">
    <property type="entry name" value="LysR_substrate"/>
    <property type="match status" value="1"/>
</dbReference>